<name>A0A0F9N3Q5_9ZZZZ</name>
<evidence type="ECO:0000313" key="3">
    <source>
        <dbReference type="EMBL" id="KKN14215.1"/>
    </source>
</evidence>
<organism evidence="3">
    <name type="scientific">marine sediment metagenome</name>
    <dbReference type="NCBI Taxonomy" id="412755"/>
    <lineage>
        <taxon>unclassified sequences</taxon>
        <taxon>metagenomes</taxon>
        <taxon>ecological metagenomes</taxon>
    </lineage>
</organism>
<dbReference type="GO" id="GO:0046872">
    <property type="term" value="F:metal ion binding"/>
    <property type="evidence" value="ECO:0007669"/>
    <property type="project" value="UniProtKB-KW"/>
</dbReference>
<dbReference type="InterPro" id="IPR036163">
    <property type="entry name" value="HMA_dom_sf"/>
</dbReference>
<dbReference type="InterPro" id="IPR017969">
    <property type="entry name" value="Heavy-metal-associated_CS"/>
</dbReference>
<comment type="caution">
    <text evidence="3">The sequence shown here is derived from an EMBL/GenBank/DDBJ whole genome shotgun (WGS) entry which is preliminary data.</text>
</comment>
<dbReference type="PROSITE" id="PS01047">
    <property type="entry name" value="HMA_1"/>
    <property type="match status" value="1"/>
</dbReference>
<dbReference type="SUPFAM" id="SSF55008">
    <property type="entry name" value="HMA, heavy metal-associated domain"/>
    <property type="match status" value="1"/>
</dbReference>
<reference evidence="3" key="1">
    <citation type="journal article" date="2015" name="Nature">
        <title>Complex archaea that bridge the gap between prokaryotes and eukaryotes.</title>
        <authorList>
            <person name="Spang A."/>
            <person name="Saw J.H."/>
            <person name="Jorgensen S.L."/>
            <person name="Zaremba-Niedzwiedzka K."/>
            <person name="Martijn J."/>
            <person name="Lind A.E."/>
            <person name="van Eijk R."/>
            <person name="Schleper C."/>
            <person name="Guy L."/>
            <person name="Ettema T.J."/>
        </authorList>
    </citation>
    <scope>NUCLEOTIDE SEQUENCE</scope>
</reference>
<accession>A0A0F9N3Q5</accession>
<sequence>MVENMKFKLDGLHCGNCAMKVQYKLKQINGVNKVAVNLTKGEAIVEYNPNATGFNAFQAAIQEIGYRASR</sequence>
<dbReference type="AlphaFoldDB" id="A0A0F9N3Q5"/>
<dbReference type="FunFam" id="3.30.70.100:FF:000001">
    <property type="entry name" value="ATPase copper transporting beta"/>
    <property type="match status" value="1"/>
</dbReference>
<protein>
    <recommendedName>
        <fullName evidence="2">HMA domain-containing protein</fullName>
    </recommendedName>
</protein>
<proteinExistence type="predicted"/>
<dbReference type="PANTHER" id="PTHR46594">
    <property type="entry name" value="P-TYPE CATION-TRANSPORTING ATPASE"/>
    <property type="match status" value="1"/>
</dbReference>
<evidence type="ECO:0000259" key="2">
    <source>
        <dbReference type="PROSITE" id="PS50846"/>
    </source>
</evidence>
<dbReference type="PROSITE" id="PS50846">
    <property type="entry name" value="HMA_2"/>
    <property type="match status" value="1"/>
</dbReference>
<feature type="domain" description="HMA" evidence="2">
    <location>
        <begin position="3"/>
        <end position="69"/>
    </location>
</feature>
<dbReference type="PANTHER" id="PTHR46594:SF4">
    <property type="entry name" value="P-TYPE CATION-TRANSPORTING ATPASE"/>
    <property type="match status" value="1"/>
</dbReference>
<dbReference type="Pfam" id="PF00403">
    <property type="entry name" value="HMA"/>
    <property type="match status" value="1"/>
</dbReference>
<gene>
    <name evidence="3" type="ORF">LCGC14_0998310</name>
</gene>
<dbReference type="Gene3D" id="3.30.70.100">
    <property type="match status" value="1"/>
</dbReference>
<dbReference type="CDD" id="cd00371">
    <property type="entry name" value="HMA"/>
    <property type="match status" value="1"/>
</dbReference>
<evidence type="ECO:0000256" key="1">
    <source>
        <dbReference type="ARBA" id="ARBA00022723"/>
    </source>
</evidence>
<dbReference type="InterPro" id="IPR006121">
    <property type="entry name" value="HMA_dom"/>
</dbReference>
<keyword evidence="1" id="KW-0479">Metal-binding</keyword>
<dbReference type="EMBL" id="LAZR01003841">
    <property type="protein sequence ID" value="KKN14215.1"/>
    <property type="molecule type" value="Genomic_DNA"/>
</dbReference>